<dbReference type="Gene3D" id="3.40.190.10">
    <property type="entry name" value="Periplasmic binding protein-like II"/>
    <property type="match status" value="2"/>
</dbReference>
<dbReference type="PROSITE" id="PS50931">
    <property type="entry name" value="HTH_LYSR"/>
    <property type="match status" value="1"/>
</dbReference>
<dbReference type="InterPro" id="IPR005119">
    <property type="entry name" value="LysR_subst-bd"/>
</dbReference>
<dbReference type="SUPFAM" id="SSF46785">
    <property type="entry name" value="Winged helix' DNA-binding domain"/>
    <property type="match status" value="1"/>
</dbReference>
<keyword evidence="3" id="KW-0238">DNA-binding</keyword>
<comment type="similarity">
    <text evidence="1">Belongs to the LysR transcriptional regulatory family.</text>
</comment>
<feature type="domain" description="HTH lysR-type" evidence="5">
    <location>
        <begin position="1"/>
        <end position="58"/>
    </location>
</feature>
<organism evidence="6 7">
    <name type="scientific">Agrilactobacillus yilanensis</name>
    <dbReference type="NCBI Taxonomy" id="2485997"/>
    <lineage>
        <taxon>Bacteria</taxon>
        <taxon>Bacillati</taxon>
        <taxon>Bacillota</taxon>
        <taxon>Bacilli</taxon>
        <taxon>Lactobacillales</taxon>
        <taxon>Lactobacillaceae</taxon>
        <taxon>Agrilactobacillus</taxon>
    </lineage>
</organism>
<evidence type="ECO:0000313" key="6">
    <source>
        <dbReference type="EMBL" id="MFD1671372.1"/>
    </source>
</evidence>
<dbReference type="CDD" id="cd05466">
    <property type="entry name" value="PBP2_LTTR_substrate"/>
    <property type="match status" value="1"/>
</dbReference>
<dbReference type="Pfam" id="PF03466">
    <property type="entry name" value="LysR_substrate"/>
    <property type="match status" value="1"/>
</dbReference>
<keyword evidence="7" id="KW-1185">Reference proteome</keyword>
<accession>A0ABW4J5A7</accession>
<dbReference type="InterPro" id="IPR000847">
    <property type="entry name" value="LysR_HTH_N"/>
</dbReference>
<dbReference type="PANTHER" id="PTHR30346">
    <property type="entry name" value="TRANSCRIPTIONAL DUAL REGULATOR HCAR-RELATED"/>
    <property type="match status" value="1"/>
</dbReference>
<dbReference type="SUPFAM" id="SSF53850">
    <property type="entry name" value="Periplasmic binding protein-like II"/>
    <property type="match status" value="1"/>
</dbReference>
<keyword evidence="4" id="KW-0804">Transcription</keyword>
<evidence type="ECO:0000256" key="3">
    <source>
        <dbReference type="ARBA" id="ARBA00023125"/>
    </source>
</evidence>
<evidence type="ECO:0000313" key="7">
    <source>
        <dbReference type="Proteomes" id="UP001597267"/>
    </source>
</evidence>
<reference evidence="7" key="1">
    <citation type="journal article" date="2019" name="Int. J. Syst. Evol. Microbiol.">
        <title>The Global Catalogue of Microorganisms (GCM) 10K type strain sequencing project: providing services to taxonomists for standard genome sequencing and annotation.</title>
        <authorList>
            <consortium name="The Broad Institute Genomics Platform"/>
            <consortium name="The Broad Institute Genome Sequencing Center for Infectious Disease"/>
            <person name="Wu L."/>
            <person name="Ma J."/>
        </authorList>
    </citation>
    <scope>NUCLEOTIDE SEQUENCE [LARGE SCALE GENOMIC DNA]</scope>
    <source>
        <strain evidence="7">CCM 8896</strain>
    </source>
</reference>
<dbReference type="EMBL" id="JBHTOP010000007">
    <property type="protein sequence ID" value="MFD1671372.1"/>
    <property type="molecule type" value="Genomic_DNA"/>
</dbReference>
<comment type="caution">
    <text evidence="6">The sequence shown here is derived from an EMBL/GenBank/DDBJ whole genome shotgun (WGS) entry which is preliminary data.</text>
</comment>
<dbReference type="Gene3D" id="1.10.10.10">
    <property type="entry name" value="Winged helix-like DNA-binding domain superfamily/Winged helix DNA-binding domain"/>
    <property type="match status" value="1"/>
</dbReference>
<evidence type="ECO:0000256" key="1">
    <source>
        <dbReference type="ARBA" id="ARBA00009437"/>
    </source>
</evidence>
<keyword evidence="2" id="KW-0805">Transcription regulation</keyword>
<dbReference type="Pfam" id="PF00126">
    <property type="entry name" value="HTH_1"/>
    <property type="match status" value="1"/>
</dbReference>
<protein>
    <submittedName>
        <fullName evidence="6">LysR family transcriptional regulator</fullName>
    </submittedName>
</protein>
<evidence type="ECO:0000256" key="4">
    <source>
        <dbReference type="ARBA" id="ARBA00023163"/>
    </source>
</evidence>
<dbReference type="PRINTS" id="PR00039">
    <property type="entry name" value="HTHLYSR"/>
</dbReference>
<gene>
    <name evidence="6" type="ORF">ACFQ5M_04615</name>
</gene>
<dbReference type="PANTHER" id="PTHR30346:SF28">
    <property type="entry name" value="HTH-TYPE TRANSCRIPTIONAL REGULATOR CYNR"/>
    <property type="match status" value="1"/>
</dbReference>
<dbReference type="InterPro" id="IPR036388">
    <property type="entry name" value="WH-like_DNA-bd_sf"/>
</dbReference>
<dbReference type="RefSeq" id="WP_125715434.1">
    <property type="nucleotide sequence ID" value="NZ_JBHTOP010000007.1"/>
</dbReference>
<dbReference type="InterPro" id="IPR036390">
    <property type="entry name" value="WH_DNA-bd_sf"/>
</dbReference>
<proteinExistence type="inferred from homology"/>
<evidence type="ECO:0000256" key="2">
    <source>
        <dbReference type="ARBA" id="ARBA00023015"/>
    </source>
</evidence>
<name>A0ABW4J5A7_9LACO</name>
<evidence type="ECO:0000259" key="5">
    <source>
        <dbReference type="PROSITE" id="PS50931"/>
    </source>
</evidence>
<dbReference type="Proteomes" id="UP001597267">
    <property type="component" value="Unassembled WGS sequence"/>
</dbReference>
<sequence length="286" mass="31940">MEFRQLLYFLTVLQTGSFTQAAKKLNMAQPPLSRQIKNLEAILGVQLLTRSANGVTPTAAGKLLATYAQQLLELRDQADHQIRFAGTAVSGRLRLGLISSAVGLLPPKLASLTQYYPDIQLDIQEGNTYQLLEKLTARNLDAAIVRTPFSTEHIQSKALRIERIVAVVPNKYAKDLKATLDVAALEPLPLIIYRRFSDVFEQTFFAKNIRPFIACYCDDARTAVQWANAKLGVALVPESVATAYLGTGMQIHPINYQPWRTQIQLIWPDTVIASPILEKFIEIFDN</sequence>